<evidence type="ECO:0000313" key="3">
    <source>
        <dbReference type="EMBL" id="NQV64355.1"/>
    </source>
</evidence>
<proteinExistence type="inferred from homology"/>
<dbReference type="Pfam" id="PF13561">
    <property type="entry name" value="adh_short_C2"/>
    <property type="match status" value="1"/>
</dbReference>
<organism evidence="3 4">
    <name type="scientific">SAR86 cluster bacterium</name>
    <dbReference type="NCBI Taxonomy" id="2030880"/>
    <lineage>
        <taxon>Bacteria</taxon>
        <taxon>Pseudomonadati</taxon>
        <taxon>Pseudomonadota</taxon>
        <taxon>Gammaproteobacteria</taxon>
        <taxon>SAR86 cluster</taxon>
    </lineage>
</organism>
<dbReference type="PRINTS" id="PR00080">
    <property type="entry name" value="SDRFAMILY"/>
</dbReference>
<dbReference type="SUPFAM" id="SSF51735">
    <property type="entry name" value="NAD(P)-binding Rossmann-fold domains"/>
    <property type="match status" value="1"/>
</dbReference>
<name>A0A972VU90_9GAMM</name>
<dbReference type="EMBL" id="JABMOJ010000115">
    <property type="protein sequence ID" value="NQV64355.1"/>
    <property type="molecule type" value="Genomic_DNA"/>
</dbReference>
<dbReference type="Proteomes" id="UP000754644">
    <property type="component" value="Unassembled WGS sequence"/>
</dbReference>
<dbReference type="PANTHER" id="PTHR42760">
    <property type="entry name" value="SHORT-CHAIN DEHYDROGENASES/REDUCTASES FAMILY MEMBER"/>
    <property type="match status" value="1"/>
</dbReference>
<comment type="caution">
    <text evidence="3">The sequence shown here is derived from an EMBL/GenBank/DDBJ whole genome shotgun (WGS) entry which is preliminary data.</text>
</comment>
<comment type="similarity">
    <text evidence="1">Belongs to the short-chain dehydrogenases/reductases (SDR) family.</text>
</comment>
<dbReference type="PANTHER" id="PTHR42760:SF133">
    <property type="entry name" value="3-OXOACYL-[ACYL-CARRIER-PROTEIN] REDUCTASE"/>
    <property type="match status" value="1"/>
</dbReference>
<reference evidence="3" key="1">
    <citation type="submission" date="2020-05" db="EMBL/GenBank/DDBJ databases">
        <title>Sulfur intermediates as new biogeochemical hubs in an aquatic model microbial ecosystem.</title>
        <authorList>
            <person name="Vigneron A."/>
        </authorList>
    </citation>
    <scope>NUCLEOTIDE SEQUENCE</scope>
    <source>
        <strain evidence="3">Bin.250</strain>
    </source>
</reference>
<protein>
    <submittedName>
        <fullName evidence="3">Glucose 1-dehydrogenase</fullName>
        <ecNumber evidence="3">1.1.1.47</ecNumber>
    </submittedName>
</protein>
<evidence type="ECO:0000256" key="2">
    <source>
        <dbReference type="ARBA" id="ARBA00023002"/>
    </source>
</evidence>
<dbReference type="FunFam" id="3.40.50.720:FF:000084">
    <property type="entry name" value="Short-chain dehydrogenase reductase"/>
    <property type="match status" value="1"/>
</dbReference>
<dbReference type="InterPro" id="IPR036291">
    <property type="entry name" value="NAD(P)-bd_dom_sf"/>
</dbReference>
<dbReference type="NCBIfam" id="NF005559">
    <property type="entry name" value="PRK07231.1"/>
    <property type="match status" value="1"/>
</dbReference>
<accession>A0A972VU90</accession>
<dbReference type="EC" id="1.1.1.47" evidence="3"/>
<dbReference type="AlphaFoldDB" id="A0A972VU90"/>
<sequence length="261" mass="27153">MNLVENKVAIVTGGGSGIGEASALLLAAAGARVVVTDINLVTAEETVETIKDQGGEAICVQHDVTSEAAWTRVCEATLAEYGGLHILVNNAGVSGAGLPDFEQATLASWREVMNINLDAVFLGTQKAVLLMKDSGGGSIINLSSVMGMVGGASAAYNASKGGVRLLSKSVAVYCGNMGYNIRVNSVHPGFIWTPLVRDLVNHMDEDNMTEEGLRAMLTERHPIGRLGVADDIAKGILFLASDDSAFITGSELVIDGGYTAV</sequence>
<keyword evidence="2 3" id="KW-0560">Oxidoreductase</keyword>
<dbReference type="InterPro" id="IPR002347">
    <property type="entry name" value="SDR_fam"/>
</dbReference>
<dbReference type="PRINTS" id="PR00081">
    <property type="entry name" value="GDHRDH"/>
</dbReference>
<evidence type="ECO:0000256" key="1">
    <source>
        <dbReference type="ARBA" id="ARBA00006484"/>
    </source>
</evidence>
<dbReference type="PROSITE" id="PS00061">
    <property type="entry name" value="ADH_SHORT"/>
    <property type="match status" value="1"/>
</dbReference>
<dbReference type="GO" id="GO:0047936">
    <property type="term" value="F:glucose 1-dehydrogenase [NAD(P)+] activity"/>
    <property type="evidence" value="ECO:0007669"/>
    <property type="project" value="UniProtKB-EC"/>
</dbReference>
<dbReference type="Gene3D" id="3.40.50.720">
    <property type="entry name" value="NAD(P)-binding Rossmann-like Domain"/>
    <property type="match status" value="1"/>
</dbReference>
<dbReference type="InterPro" id="IPR020904">
    <property type="entry name" value="Sc_DH/Rdtase_CS"/>
</dbReference>
<gene>
    <name evidence="3" type="ORF">HQ497_03225</name>
</gene>
<evidence type="ECO:0000313" key="4">
    <source>
        <dbReference type="Proteomes" id="UP000754644"/>
    </source>
</evidence>